<dbReference type="EMBL" id="OV725077">
    <property type="protein sequence ID" value="CAH1388542.1"/>
    <property type="molecule type" value="Genomic_DNA"/>
</dbReference>
<dbReference type="Proteomes" id="UP001152798">
    <property type="component" value="Chromosome 1"/>
</dbReference>
<dbReference type="AlphaFoldDB" id="A0A9P0E589"/>
<keyword evidence="1" id="KW-0175">Coiled coil</keyword>
<proteinExistence type="predicted"/>
<organism evidence="2 3">
    <name type="scientific">Nezara viridula</name>
    <name type="common">Southern green stink bug</name>
    <name type="synonym">Cimex viridulus</name>
    <dbReference type="NCBI Taxonomy" id="85310"/>
    <lineage>
        <taxon>Eukaryota</taxon>
        <taxon>Metazoa</taxon>
        <taxon>Ecdysozoa</taxon>
        <taxon>Arthropoda</taxon>
        <taxon>Hexapoda</taxon>
        <taxon>Insecta</taxon>
        <taxon>Pterygota</taxon>
        <taxon>Neoptera</taxon>
        <taxon>Paraneoptera</taxon>
        <taxon>Hemiptera</taxon>
        <taxon>Heteroptera</taxon>
        <taxon>Panheteroptera</taxon>
        <taxon>Pentatomomorpha</taxon>
        <taxon>Pentatomoidea</taxon>
        <taxon>Pentatomidae</taxon>
        <taxon>Pentatominae</taxon>
        <taxon>Nezara</taxon>
    </lineage>
</organism>
<protein>
    <submittedName>
        <fullName evidence="2">Uncharacterized protein</fullName>
    </submittedName>
</protein>
<sequence length="460" mass="55086">MAKPVEEIIVEGKNISDYQWPAVQKLIIELTEALLLERGERTKSRKECDVIRTFWQNTEKDYEEAKALVMKKYLEVSVVWDKHKEPYHEKEQEITFQKFILDFDADYQDKENQKRIEQVVSKWDKEILPKMMEAKTQELMRADKKQDELNKEYKEAQKEYEKLIEEAVKKADDKMLDWQVLLYQRTLVRKRYQDLQFLLEKFFCCEQKNLLIHDLKAAHKVNFEKIRSFIRERVEGDLLQIISLSQNIAKQNEEFQSTSKDINVYKEMVKAKQSELDELNKSVKISELRLNSFKQNVDVATRCFNKMEKLNKEKEIYEKRKKELEEEVKRRQKEKHFYLNMLQNLKIDVKNLQEQYLGDIFDEVMDTHIRNLKEFDNLFEQYENKHPESARMAKEQLVLERSELEKLPLLITKEIKGHNDFIESTMEKLKEMGMQRVPQFVHVSSESYPTATGPAGLTCI</sequence>
<feature type="coiled-coil region" evidence="1">
    <location>
        <begin position="262"/>
        <end position="385"/>
    </location>
</feature>
<keyword evidence="3" id="KW-1185">Reference proteome</keyword>
<gene>
    <name evidence="2" type="ORF">NEZAVI_LOCUS142</name>
</gene>
<evidence type="ECO:0000256" key="1">
    <source>
        <dbReference type="SAM" id="Coils"/>
    </source>
</evidence>
<name>A0A9P0E589_NEZVI</name>
<evidence type="ECO:0000313" key="3">
    <source>
        <dbReference type="Proteomes" id="UP001152798"/>
    </source>
</evidence>
<reference evidence="2" key="1">
    <citation type="submission" date="2022-01" db="EMBL/GenBank/DDBJ databases">
        <authorList>
            <person name="King R."/>
        </authorList>
    </citation>
    <scope>NUCLEOTIDE SEQUENCE</scope>
</reference>
<accession>A0A9P0E589</accession>
<dbReference type="OrthoDB" id="6617303at2759"/>
<evidence type="ECO:0000313" key="2">
    <source>
        <dbReference type="EMBL" id="CAH1388542.1"/>
    </source>
</evidence>
<feature type="coiled-coil region" evidence="1">
    <location>
        <begin position="132"/>
        <end position="173"/>
    </location>
</feature>